<gene>
    <name evidence="1" type="ORF">CTEN210_00768</name>
    <name evidence="2" type="ORF">CTEN210_07203</name>
</gene>
<evidence type="ECO:0000313" key="1">
    <source>
        <dbReference type="EMBL" id="GFH44294.1"/>
    </source>
</evidence>
<organism evidence="2 3">
    <name type="scientific">Chaetoceros tenuissimus</name>
    <dbReference type="NCBI Taxonomy" id="426638"/>
    <lineage>
        <taxon>Eukaryota</taxon>
        <taxon>Sar</taxon>
        <taxon>Stramenopiles</taxon>
        <taxon>Ochrophyta</taxon>
        <taxon>Bacillariophyta</taxon>
        <taxon>Coscinodiscophyceae</taxon>
        <taxon>Chaetocerotophycidae</taxon>
        <taxon>Chaetocerotales</taxon>
        <taxon>Chaetocerotaceae</taxon>
        <taxon>Chaetoceros</taxon>
    </lineage>
</organism>
<accession>A0AAD3CR95</accession>
<name>A0AAD3CR95_9STRA</name>
<evidence type="ECO:0000313" key="3">
    <source>
        <dbReference type="Proteomes" id="UP001054902"/>
    </source>
</evidence>
<reference evidence="2 3" key="2">
    <citation type="journal article" date="2021" name="Sci. Rep.">
        <title>The genome of the diatom Chaetoceros tenuissimus carries an ancient integrated fragment of an extant virus.</title>
        <authorList>
            <person name="Hongo Y."/>
            <person name="Kimura K."/>
            <person name="Takaki Y."/>
            <person name="Yoshida Y."/>
            <person name="Baba S."/>
            <person name="Kobayashi G."/>
            <person name="Nagasaki K."/>
            <person name="Hano T."/>
            <person name="Tomaru Y."/>
        </authorList>
    </citation>
    <scope>NUCLEOTIDE SEQUENCE [LARGE SCALE GENOMIC DNA]</scope>
    <source>
        <strain evidence="2 3">NIES-3715</strain>
    </source>
</reference>
<reference evidence="2" key="1">
    <citation type="submission" date="2020-02" db="EMBL/GenBank/DDBJ databases">
        <authorList>
            <person name="Hongo Y."/>
            <person name="Kimura K."/>
            <person name="Takaki Y."/>
            <person name="Tomaru Y."/>
        </authorList>
    </citation>
    <scope>NUCLEOTIDE SEQUENCE</scope>
    <source>
        <strain evidence="2">NIES-3715</strain>
    </source>
</reference>
<dbReference type="EMBL" id="BLLK01000040">
    <property type="protein sequence ID" value="GFH50727.1"/>
    <property type="molecule type" value="Genomic_DNA"/>
</dbReference>
<protein>
    <submittedName>
        <fullName evidence="2">Uncharacterized protein</fullName>
    </submittedName>
</protein>
<sequence>MLRRNSTNLVLADGDLDRDAIVERGGWKFTCQCRYLVADTRGDQYVGRILAEYEYNRMRENEIMEAGDDAVEK</sequence>
<proteinExistence type="predicted"/>
<comment type="caution">
    <text evidence="2">The sequence shown here is derived from an EMBL/GenBank/DDBJ whole genome shotgun (WGS) entry which is preliminary data.</text>
</comment>
<evidence type="ECO:0000313" key="2">
    <source>
        <dbReference type="EMBL" id="GFH50727.1"/>
    </source>
</evidence>
<dbReference type="EMBL" id="BLLK01000019">
    <property type="protein sequence ID" value="GFH44294.1"/>
    <property type="molecule type" value="Genomic_DNA"/>
</dbReference>
<dbReference type="Proteomes" id="UP001054902">
    <property type="component" value="Unassembled WGS sequence"/>
</dbReference>
<keyword evidence="3" id="KW-1185">Reference proteome</keyword>
<dbReference type="AlphaFoldDB" id="A0AAD3CR95"/>